<dbReference type="Pfam" id="PF00688">
    <property type="entry name" value="TGFb_propeptide"/>
    <property type="match status" value="1"/>
</dbReference>
<protein>
    <recommendedName>
        <fullName evidence="7">TGF-beta family profile domain-containing protein</fullName>
    </recommendedName>
</protein>
<dbReference type="InterPro" id="IPR001839">
    <property type="entry name" value="TGF-b_C"/>
</dbReference>
<evidence type="ECO:0000256" key="6">
    <source>
        <dbReference type="RuleBase" id="RU000354"/>
    </source>
</evidence>
<dbReference type="Bgee" id="ENSMGAG00000005391">
    <property type="expression patterns" value="Expressed in proventriculus"/>
</dbReference>
<evidence type="ECO:0000313" key="8">
    <source>
        <dbReference type="Ensembl" id="ENSMGAP00000005292.3"/>
    </source>
</evidence>
<keyword evidence="3" id="KW-0964">Secreted</keyword>
<dbReference type="HOGENOM" id="CLU_020515_2_1_1"/>
<dbReference type="SMART" id="SM00204">
    <property type="entry name" value="TGFB"/>
    <property type="match status" value="1"/>
</dbReference>
<reference evidence="8" key="2">
    <citation type="submission" date="2025-08" db="UniProtKB">
        <authorList>
            <consortium name="Ensembl"/>
        </authorList>
    </citation>
    <scope>IDENTIFICATION</scope>
</reference>
<dbReference type="Ensembl" id="ENSMGAT00000006025.3">
    <property type="protein sequence ID" value="ENSMGAP00000005292.3"/>
    <property type="gene ID" value="ENSMGAG00000005391.3"/>
</dbReference>
<dbReference type="GO" id="GO:0008083">
    <property type="term" value="F:growth factor activity"/>
    <property type="evidence" value="ECO:0007669"/>
    <property type="project" value="UniProtKB-KW"/>
</dbReference>
<dbReference type="InterPro" id="IPR015615">
    <property type="entry name" value="TGF-beta-rel"/>
</dbReference>
<proteinExistence type="inferred from homology"/>
<evidence type="ECO:0000259" key="7">
    <source>
        <dbReference type="PROSITE" id="PS51362"/>
    </source>
</evidence>
<dbReference type="GO" id="GO:0005615">
    <property type="term" value="C:extracellular space"/>
    <property type="evidence" value="ECO:0007669"/>
    <property type="project" value="TreeGrafter"/>
</dbReference>
<gene>
    <name evidence="8" type="primary">BMP8A</name>
</gene>
<name>G1N1C4_MELGA</name>
<dbReference type="Gene3D" id="2.10.90.10">
    <property type="entry name" value="Cystine-knot cytokines"/>
    <property type="match status" value="1"/>
</dbReference>
<evidence type="ECO:0000256" key="1">
    <source>
        <dbReference type="ARBA" id="ARBA00004613"/>
    </source>
</evidence>
<comment type="subcellular location">
    <subcellularLocation>
        <location evidence="1">Secreted</location>
    </subcellularLocation>
</comment>
<sequence>VEQDRDTSSPKPYWKEFRFDLAQVPAGESVTAAEFRIYKARGVSRHSNSTLHVSIYEIAAERPNRESNLFLLDAQQLRAGTEGWLVFDVTAASSHWLVERKYNLGLRLYVETDDGKNHCSIGAGTPETPSALPPVPTLLHGRQVCRRHELYVSFQDLGWLDWVIAPQGYSAYYCEGECAFPLDSCMNATNHAILQSLVHLMKPEAVPKACCAPTKLSATSVLYYDSNNNVILKKHRNMVVKSCGCH</sequence>
<dbReference type="PROSITE" id="PS00250">
    <property type="entry name" value="TGF_BETA_1"/>
    <property type="match status" value="1"/>
</dbReference>
<keyword evidence="5" id="KW-1015">Disulfide bond</keyword>
<comment type="similarity">
    <text evidence="2 6">Belongs to the TGF-beta family.</text>
</comment>
<evidence type="ECO:0000313" key="9">
    <source>
        <dbReference type="Proteomes" id="UP000001645"/>
    </source>
</evidence>
<dbReference type="Pfam" id="PF00019">
    <property type="entry name" value="TGF_beta"/>
    <property type="match status" value="1"/>
</dbReference>
<reference evidence="8 9" key="1">
    <citation type="journal article" date="2010" name="PLoS Biol.">
        <title>Multi-platform next-generation sequencing of the domestic turkey (Meleagris gallopavo): genome assembly and analysis.</title>
        <authorList>
            <person name="Dalloul R.A."/>
            <person name="Long J.A."/>
            <person name="Zimin A.V."/>
            <person name="Aslam L."/>
            <person name="Beal K."/>
            <person name="Blomberg L.A."/>
            <person name="Bouffard P."/>
            <person name="Burt D.W."/>
            <person name="Crasta O."/>
            <person name="Crooijmans R.P."/>
            <person name="Cooper K."/>
            <person name="Coulombe R.A."/>
            <person name="De S."/>
            <person name="Delany M.E."/>
            <person name="Dodgson J.B."/>
            <person name="Dong J.J."/>
            <person name="Evans C."/>
            <person name="Frederickson K.M."/>
            <person name="Flicek P."/>
            <person name="Florea L."/>
            <person name="Folkerts O."/>
            <person name="Groenen M.A."/>
            <person name="Harkins T.T."/>
            <person name="Herrero J."/>
            <person name="Hoffmann S."/>
            <person name="Megens H.J."/>
            <person name="Jiang A."/>
            <person name="de Jong P."/>
            <person name="Kaiser P."/>
            <person name="Kim H."/>
            <person name="Kim K.W."/>
            <person name="Kim S."/>
            <person name="Langenberger D."/>
            <person name="Lee M.K."/>
            <person name="Lee T."/>
            <person name="Mane S."/>
            <person name="Marcais G."/>
            <person name="Marz M."/>
            <person name="McElroy A.P."/>
            <person name="Modise T."/>
            <person name="Nefedov M."/>
            <person name="Notredame C."/>
            <person name="Paton I.R."/>
            <person name="Payne W.S."/>
            <person name="Pertea G."/>
            <person name="Prickett D."/>
            <person name="Puiu D."/>
            <person name="Qioa D."/>
            <person name="Raineri E."/>
            <person name="Ruffier M."/>
            <person name="Salzberg S.L."/>
            <person name="Schatz M.C."/>
            <person name="Scheuring C."/>
            <person name="Schmidt C.J."/>
            <person name="Schroeder S."/>
            <person name="Searle S.M."/>
            <person name="Smith E.J."/>
            <person name="Smith J."/>
            <person name="Sonstegard T.S."/>
            <person name="Stadler P.F."/>
            <person name="Tafer H."/>
            <person name="Tu Z.J."/>
            <person name="Van Tassell C.P."/>
            <person name="Vilella A.J."/>
            <person name="Williams K.P."/>
            <person name="Yorke J.A."/>
            <person name="Zhang L."/>
            <person name="Zhang H.B."/>
            <person name="Zhang X."/>
            <person name="Zhang Y."/>
            <person name="Reed K.M."/>
        </authorList>
    </citation>
    <scope>NUCLEOTIDE SEQUENCE [LARGE SCALE GENOMIC DNA]</scope>
</reference>
<keyword evidence="4 6" id="KW-0339">Growth factor</keyword>
<dbReference type="PANTHER" id="PTHR11848:SF119">
    <property type="entry name" value="TGF-BETA FAMILY PROFILE DOMAIN-CONTAINING PROTEIN"/>
    <property type="match status" value="1"/>
</dbReference>
<dbReference type="GeneTree" id="ENSGT00940000155272"/>
<dbReference type="FunFam" id="2.10.90.10:FF:000020">
    <property type="entry name" value="bone morphogenetic protein 8B"/>
    <property type="match status" value="1"/>
</dbReference>
<organism evidence="8 9">
    <name type="scientific">Meleagris gallopavo</name>
    <name type="common">Wild turkey</name>
    <dbReference type="NCBI Taxonomy" id="9103"/>
    <lineage>
        <taxon>Eukaryota</taxon>
        <taxon>Metazoa</taxon>
        <taxon>Chordata</taxon>
        <taxon>Craniata</taxon>
        <taxon>Vertebrata</taxon>
        <taxon>Euteleostomi</taxon>
        <taxon>Archelosauria</taxon>
        <taxon>Archosauria</taxon>
        <taxon>Dinosauria</taxon>
        <taxon>Saurischia</taxon>
        <taxon>Theropoda</taxon>
        <taxon>Coelurosauria</taxon>
        <taxon>Aves</taxon>
        <taxon>Neognathae</taxon>
        <taxon>Galloanserae</taxon>
        <taxon>Galliformes</taxon>
        <taxon>Phasianidae</taxon>
        <taxon>Meleagridinae</taxon>
        <taxon>Meleagris</taxon>
    </lineage>
</organism>
<dbReference type="SUPFAM" id="SSF57501">
    <property type="entry name" value="Cystine-knot cytokines"/>
    <property type="match status" value="1"/>
</dbReference>
<evidence type="ECO:0000256" key="5">
    <source>
        <dbReference type="ARBA" id="ARBA00023157"/>
    </source>
</evidence>
<dbReference type="PANTHER" id="PTHR11848">
    <property type="entry name" value="TGF-BETA FAMILY"/>
    <property type="match status" value="1"/>
</dbReference>
<feature type="domain" description="TGF-beta family profile" evidence="7">
    <location>
        <begin position="123"/>
        <end position="246"/>
    </location>
</feature>
<dbReference type="PRINTS" id="PR00669">
    <property type="entry name" value="INHIBINA"/>
</dbReference>
<evidence type="ECO:0000256" key="3">
    <source>
        <dbReference type="ARBA" id="ARBA00022525"/>
    </source>
</evidence>
<keyword evidence="9" id="KW-1185">Reference proteome</keyword>
<dbReference type="AlphaFoldDB" id="G1N1C4"/>
<dbReference type="GO" id="GO:0005125">
    <property type="term" value="F:cytokine activity"/>
    <property type="evidence" value="ECO:0007669"/>
    <property type="project" value="TreeGrafter"/>
</dbReference>
<evidence type="ECO:0000256" key="2">
    <source>
        <dbReference type="ARBA" id="ARBA00006656"/>
    </source>
</evidence>
<dbReference type="InterPro" id="IPR029034">
    <property type="entry name" value="Cystine-knot_cytokine"/>
</dbReference>
<evidence type="ECO:0000256" key="4">
    <source>
        <dbReference type="ARBA" id="ARBA00023030"/>
    </source>
</evidence>
<dbReference type="InterPro" id="IPR001111">
    <property type="entry name" value="TGF-b_propeptide"/>
</dbReference>
<dbReference type="InterPro" id="IPR017948">
    <property type="entry name" value="TGFb_CS"/>
</dbReference>
<accession>G1N1C4</accession>
<dbReference type="Gene3D" id="2.60.120.970">
    <property type="match status" value="1"/>
</dbReference>
<dbReference type="Proteomes" id="UP000001645">
    <property type="component" value="Chromosome 25"/>
</dbReference>
<dbReference type="PROSITE" id="PS51362">
    <property type="entry name" value="TGF_BETA_2"/>
    <property type="match status" value="1"/>
</dbReference>
<reference evidence="8" key="3">
    <citation type="submission" date="2025-09" db="UniProtKB">
        <authorList>
            <consortium name="Ensembl"/>
        </authorList>
    </citation>
    <scope>IDENTIFICATION</scope>
</reference>